<reference evidence="10" key="1">
    <citation type="submission" date="2023-02" db="EMBL/GenBank/DDBJ databases">
        <title>Actinokineospora globicatena NBRC 15670.</title>
        <authorList>
            <person name="Ichikawa N."/>
            <person name="Sato H."/>
            <person name="Tonouchi N."/>
        </authorList>
    </citation>
    <scope>NUCLEOTIDE SEQUENCE</scope>
    <source>
        <strain evidence="10">NBRC 15670</strain>
    </source>
</reference>
<feature type="transmembrane region" description="Helical" evidence="8">
    <location>
        <begin position="282"/>
        <end position="298"/>
    </location>
</feature>
<keyword evidence="4 8" id="KW-0812">Transmembrane</keyword>
<organism evidence="10 11">
    <name type="scientific">Actinokineospora globicatena</name>
    <dbReference type="NCBI Taxonomy" id="103729"/>
    <lineage>
        <taxon>Bacteria</taxon>
        <taxon>Bacillati</taxon>
        <taxon>Actinomycetota</taxon>
        <taxon>Actinomycetes</taxon>
        <taxon>Pseudonocardiales</taxon>
        <taxon>Pseudonocardiaceae</taxon>
        <taxon>Actinokineospora</taxon>
    </lineage>
</organism>
<dbReference type="AlphaFoldDB" id="A0A9W6QTB4"/>
<evidence type="ECO:0000256" key="2">
    <source>
        <dbReference type="ARBA" id="ARBA00022475"/>
    </source>
</evidence>
<evidence type="ECO:0000256" key="8">
    <source>
        <dbReference type="SAM" id="Phobius"/>
    </source>
</evidence>
<evidence type="ECO:0000256" key="1">
    <source>
        <dbReference type="ARBA" id="ARBA00004651"/>
    </source>
</evidence>
<keyword evidence="3" id="KW-0808">Transferase</keyword>
<evidence type="ECO:0000256" key="5">
    <source>
        <dbReference type="ARBA" id="ARBA00022989"/>
    </source>
</evidence>
<comment type="caution">
    <text evidence="10">The sequence shown here is derived from an EMBL/GenBank/DDBJ whole genome shotgun (WGS) entry which is preliminary data.</text>
</comment>
<feature type="transmembrane region" description="Helical" evidence="8">
    <location>
        <begin position="115"/>
        <end position="139"/>
    </location>
</feature>
<evidence type="ECO:0000313" key="11">
    <source>
        <dbReference type="Proteomes" id="UP001165042"/>
    </source>
</evidence>
<dbReference type="GO" id="GO:0016758">
    <property type="term" value="F:hexosyltransferase activity"/>
    <property type="evidence" value="ECO:0007669"/>
    <property type="project" value="InterPro"/>
</dbReference>
<evidence type="ECO:0000256" key="6">
    <source>
        <dbReference type="ARBA" id="ARBA00023136"/>
    </source>
</evidence>
<keyword evidence="2" id="KW-1003">Cell membrane</keyword>
<gene>
    <name evidence="10" type="ORF">Aglo03_66810</name>
</gene>
<evidence type="ECO:0000313" key="10">
    <source>
        <dbReference type="EMBL" id="GLW95865.1"/>
    </source>
</evidence>
<evidence type="ECO:0000256" key="7">
    <source>
        <dbReference type="ARBA" id="ARBA00024033"/>
    </source>
</evidence>
<keyword evidence="6 8" id="KW-0472">Membrane</keyword>
<proteinExistence type="inferred from homology"/>
<keyword evidence="11" id="KW-1185">Reference proteome</keyword>
<feature type="transmembrane region" description="Helical" evidence="8">
    <location>
        <begin position="159"/>
        <end position="183"/>
    </location>
</feature>
<dbReference type="InterPro" id="IPR018584">
    <property type="entry name" value="GT87"/>
</dbReference>
<evidence type="ECO:0008006" key="12">
    <source>
        <dbReference type="Google" id="ProtNLM"/>
    </source>
</evidence>
<protein>
    <recommendedName>
        <fullName evidence="12">Alpha-1,2-mannosyltransferase</fullName>
    </recommendedName>
</protein>
<accession>A0A9W6QTB4</accession>
<dbReference type="EMBL" id="BSSD01000018">
    <property type="protein sequence ID" value="GLW95865.1"/>
    <property type="molecule type" value="Genomic_DNA"/>
</dbReference>
<name>A0A9W6QTB4_9PSEU</name>
<feature type="chain" id="PRO_5040826153" description="Alpha-1,2-mannosyltransferase" evidence="9">
    <location>
        <begin position="19"/>
        <end position="413"/>
    </location>
</feature>
<comment type="similarity">
    <text evidence="7">Belongs to the glycosyltransferase 87 family.</text>
</comment>
<feature type="transmembrane region" description="Helical" evidence="8">
    <location>
        <begin position="370"/>
        <end position="387"/>
    </location>
</feature>
<evidence type="ECO:0000256" key="4">
    <source>
        <dbReference type="ARBA" id="ARBA00022692"/>
    </source>
</evidence>
<keyword evidence="9" id="KW-0732">Signal</keyword>
<feature type="transmembrane region" description="Helical" evidence="8">
    <location>
        <begin position="304"/>
        <end position="321"/>
    </location>
</feature>
<dbReference type="Proteomes" id="UP001165042">
    <property type="component" value="Unassembled WGS sequence"/>
</dbReference>
<dbReference type="GO" id="GO:0005886">
    <property type="term" value="C:plasma membrane"/>
    <property type="evidence" value="ECO:0007669"/>
    <property type="project" value="UniProtKB-SubCell"/>
</dbReference>
<feature type="transmembrane region" description="Helical" evidence="8">
    <location>
        <begin position="254"/>
        <end position="273"/>
    </location>
</feature>
<evidence type="ECO:0000256" key="9">
    <source>
        <dbReference type="SAM" id="SignalP"/>
    </source>
</evidence>
<feature type="transmembrane region" description="Helical" evidence="8">
    <location>
        <begin position="82"/>
        <end position="103"/>
    </location>
</feature>
<evidence type="ECO:0000256" key="3">
    <source>
        <dbReference type="ARBA" id="ARBA00022679"/>
    </source>
</evidence>
<dbReference type="Pfam" id="PF09594">
    <property type="entry name" value="GT87"/>
    <property type="match status" value="1"/>
</dbReference>
<feature type="transmembrane region" description="Helical" evidence="8">
    <location>
        <begin position="190"/>
        <end position="208"/>
    </location>
</feature>
<keyword evidence="5 8" id="KW-1133">Transmembrane helix</keyword>
<comment type="subcellular location">
    <subcellularLocation>
        <location evidence="1">Cell membrane</location>
        <topology evidence="1">Multi-pass membrane protein</topology>
    </subcellularLocation>
</comment>
<sequence>MLAVSALVVALGAFSAWAEPWARGGVYLEDFRSYVASGAAALNGEPLYEEGVSKLPMLGGTFKYTPFAAELFTGLSLVPEPLLPVVALLVNLFALLTVVWLVLGRLGYARDHGRLAATAALGVVGLLSQPVLLNATVGQVNMLLVLLVLGDVAGKGRRWSGIGIGLAAGIKLVPGIFVVYLLITRQFRAAAIAVGTFLATIAVGFAGLPRDSLRFWSPSLADQSRITGDSAAVAENQSLRGTLGRLLDVSEVPAAVWIPVTAVIAAAALWTAWRAHRDGRDLLAVSVVGITMVLVSPWTWTHYWVWFAPFTVMIIGAALRFRSWPPTAAATTYVLLLFPWHIGTGRGGVPLVGLVILPDHFPSWAQAPSHNLYVGIALVLLAIAALRPEWLQPGWFRPETPAPATEREHALTC</sequence>
<feature type="signal peptide" evidence="9">
    <location>
        <begin position="1"/>
        <end position="18"/>
    </location>
</feature>
<feature type="transmembrane region" description="Helical" evidence="8">
    <location>
        <begin position="333"/>
        <end position="358"/>
    </location>
</feature>